<feature type="compositionally biased region" description="Polar residues" evidence="1">
    <location>
        <begin position="509"/>
        <end position="522"/>
    </location>
</feature>
<feature type="compositionally biased region" description="Low complexity" evidence="1">
    <location>
        <begin position="12"/>
        <end position="36"/>
    </location>
</feature>
<feature type="region of interest" description="Disordered" evidence="1">
    <location>
        <begin position="246"/>
        <end position="265"/>
    </location>
</feature>
<keyword evidence="3" id="KW-1185">Reference proteome</keyword>
<proteinExistence type="predicted"/>
<organism evidence="2 3">
    <name type="scientific">Daldinia eschscholtzii</name>
    <dbReference type="NCBI Taxonomy" id="292717"/>
    <lineage>
        <taxon>Eukaryota</taxon>
        <taxon>Fungi</taxon>
        <taxon>Dikarya</taxon>
        <taxon>Ascomycota</taxon>
        <taxon>Pezizomycotina</taxon>
        <taxon>Sordariomycetes</taxon>
        <taxon>Xylariomycetidae</taxon>
        <taxon>Xylariales</taxon>
        <taxon>Hypoxylaceae</taxon>
        <taxon>Daldinia</taxon>
    </lineage>
</organism>
<evidence type="ECO:0000256" key="1">
    <source>
        <dbReference type="SAM" id="MobiDB-lite"/>
    </source>
</evidence>
<protein>
    <submittedName>
        <fullName evidence="2">Uncharacterized protein</fullName>
    </submittedName>
</protein>
<gene>
    <name evidence="2" type="ORF">Daesc_010487</name>
</gene>
<feature type="region of interest" description="Disordered" evidence="1">
    <location>
        <begin position="504"/>
        <end position="551"/>
    </location>
</feature>
<evidence type="ECO:0000313" key="3">
    <source>
        <dbReference type="Proteomes" id="UP001369815"/>
    </source>
</evidence>
<dbReference type="AlphaFoldDB" id="A0AAX6M8K9"/>
<evidence type="ECO:0000313" key="2">
    <source>
        <dbReference type="EMBL" id="KAK6948717.1"/>
    </source>
</evidence>
<comment type="caution">
    <text evidence="2">The sequence shown here is derived from an EMBL/GenBank/DDBJ whole genome shotgun (WGS) entry which is preliminary data.</text>
</comment>
<dbReference type="EMBL" id="JBANMG010000010">
    <property type="protein sequence ID" value="KAK6948717.1"/>
    <property type="molecule type" value="Genomic_DNA"/>
</dbReference>
<dbReference type="Proteomes" id="UP001369815">
    <property type="component" value="Unassembled WGS sequence"/>
</dbReference>
<name>A0AAX6M8K9_9PEZI</name>
<accession>A0AAX6M8K9</accession>
<feature type="region of interest" description="Disordered" evidence="1">
    <location>
        <begin position="1"/>
        <end position="36"/>
    </location>
</feature>
<feature type="region of interest" description="Disordered" evidence="1">
    <location>
        <begin position="275"/>
        <end position="309"/>
    </location>
</feature>
<sequence>MTDFSWLRLGQRSRTPSIPRTPTSPERGPRRAASNLSLASRSSLEPLTGSSDASLFVREQDKIWYNPSLDQMVEALQVVLMTQGTLQPIPIEYNSYILHLIEGFANVQDRIQAADSAYAEARHSLEHHLEHFKSVADEWLEREGQYKAEIKRLEVLLSRTSSDGLEAVTLARTNSVVDRSGPEAKQFVSRLKRLSTQTIQEAITYLPQDVFKGETKPVPKVLDKNSDFLMSERIRRHDTVTRIRMNQSQSRHRYETAVASEASGDTIKTEKIPEPRVASTSGIRSKPLFSDDISDASDRESRAAGTGVRPCGWKRKQAGRQILEDLLDCETLHSGSSEDASLHLRKGFRRLSGCRLEEASVNTSLYLENRRLRCLSGFSFVPGDDATPVLTSGEPESALLAGATPSNDKGSSIKLRKPGIKDVKKNSAREMVEEPVDKLDISPESWENRWPSAAEKVSFQGSYASSLDTVVQAATGSPAVAAYLDSPGLPIAFPMPPDNSRVWSPSPAFESTSRCTTLSSSPGGKGSEYTKATDTTIGGKDTASEHCIDNV</sequence>
<feature type="compositionally biased region" description="Basic and acidic residues" evidence="1">
    <location>
        <begin position="542"/>
        <end position="551"/>
    </location>
</feature>
<reference evidence="2 3" key="1">
    <citation type="journal article" date="2024" name="Front Chem Biol">
        <title>Unveiling the potential of Daldinia eschscholtzii MFLUCC 19-0629 through bioactivity and bioinformatics studies for enhanced sustainable agriculture production.</title>
        <authorList>
            <person name="Brooks S."/>
            <person name="Weaver J.A."/>
            <person name="Klomchit A."/>
            <person name="Alharthi S.A."/>
            <person name="Onlamun T."/>
            <person name="Nurani R."/>
            <person name="Vong T.K."/>
            <person name="Alberti F."/>
            <person name="Greco C."/>
        </authorList>
    </citation>
    <scope>NUCLEOTIDE SEQUENCE [LARGE SCALE GENOMIC DNA]</scope>
    <source>
        <strain evidence="2">MFLUCC 19-0629</strain>
    </source>
</reference>